<reference evidence="2" key="2">
    <citation type="submission" date="2020-09" db="EMBL/GenBank/DDBJ databases">
        <authorList>
            <person name="Sun Q."/>
            <person name="Zhou Y."/>
        </authorList>
    </citation>
    <scope>NUCLEOTIDE SEQUENCE</scope>
    <source>
        <strain evidence="2">CGMCC 1.12827</strain>
    </source>
</reference>
<reference evidence="2" key="1">
    <citation type="journal article" date="2014" name="Int. J. Syst. Evol. Microbiol.">
        <title>Complete genome sequence of Corynebacterium casei LMG S-19264T (=DSM 44701T), isolated from a smear-ripened cheese.</title>
        <authorList>
            <consortium name="US DOE Joint Genome Institute (JGI-PGF)"/>
            <person name="Walter F."/>
            <person name="Albersmeier A."/>
            <person name="Kalinowski J."/>
            <person name="Ruckert C."/>
        </authorList>
    </citation>
    <scope>NUCLEOTIDE SEQUENCE</scope>
    <source>
        <strain evidence="2">CGMCC 1.12827</strain>
    </source>
</reference>
<dbReference type="AlphaFoldDB" id="A0A916SW63"/>
<gene>
    <name evidence="2" type="ORF">GCM10011489_01370</name>
</gene>
<name>A0A916SW63_9ACTN</name>
<dbReference type="PANTHER" id="PTHR35525">
    <property type="entry name" value="BLL6575 PROTEIN"/>
    <property type="match status" value="1"/>
</dbReference>
<dbReference type="RefSeq" id="WP_188584643.1">
    <property type="nucleotide sequence ID" value="NZ_BMGC01000001.1"/>
</dbReference>
<dbReference type="InterPro" id="IPR023286">
    <property type="entry name" value="ABATE_dom_sf"/>
</dbReference>
<evidence type="ECO:0000259" key="1">
    <source>
        <dbReference type="Pfam" id="PF11706"/>
    </source>
</evidence>
<evidence type="ECO:0000313" key="3">
    <source>
        <dbReference type="Proteomes" id="UP000621454"/>
    </source>
</evidence>
<dbReference type="InterPro" id="IPR010852">
    <property type="entry name" value="ABATE"/>
</dbReference>
<dbReference type="InterPro" id="IPR021005">
    <property type="entry name" value="Znf_CGNR"/>
</dbReference>
<dbReference type="Pfam" id="PF07336">
    <property type="entry name" value="ABATE"/>
    <property type="match status" value="1"/>
</dbReference>
<sequence length="186" mass="21167">MGYVGIEHYRFWGADLAIDLVNTAPETCGYELLSTPDDVTALIRRYDPALDARADAVDLERTAWVRERLLDVVADPDPALVAPTLNYLASEAHAAPRMTDHDGHTWHIDHHVAGDRVWRHLAAEAAFGLMDFMTARGAERIRRCAARDCHRYFTDTTKNASSRFCPARGCANRERVRRHRERLQTR</sequence>
<dbReference type="Gene3D" id="1.10.3300.10">
    <property type="entry name" value="Jann2411-like domain"/>
    <property type="match status" value="1"/>
</dbReference>
<comment type="caution">
    <text evidence="2">The sequence shown here is derived from an EMBL/GenBank/DDBJ whole genome shotgun (WGS) entry which is preliminary data.</text>
</comment>
<dbReference type="EMBL" id="BMGC01000001">
    <property type="protein sequence ID" value="GGB16996.1"/>
    <property type="molecule type" value="Genomic_DNA"/>
</dbReference>
<keyword evidence="3" id="KW-1185">Reference proteome</keyword>
<dbReference type="Pfam" id="PF11706">
    <property type="entry name" value="zf-CGNR"/>
    <property type="match status" value="1"/>
</dbReference>
<protein>
    <recommendedName>
        <fullName evidence="1">Zinc finger CGNR domain-containing protein</fullName>
    </recommendedName>
</protein>
<dbReference type="SUPFAM" id="SSF160904">
    <property type="entry name" value="Jann2411-like"/>
    <property type="match status" value="1"/>
</dbReference>
<accession>A0A916SW63</accession>
<organism evidence="2 3">
    <name type="scientific">Gordonia jinhuaensis</name>
    <dbReference type="NCBI Taxonomy" id="1517702"/>
    <lineage>
        <taxon>Bacteria</taxon>
        <taxon>Bacillati</taxon>
        <taxon>Actinomycetota</taxon>
        <taxon>Actinomycetes</taxon>
        <taxon>Mycobacteriales</taxon>
        <taxon>Gordoniaceae</taxon>
        <taxon>Gordonia</taxon>
    </lineage>
</organism>
<dbReference type="Proteomes" id="UP000621454">
    <property type="component" value="Unassembled WGS sequence"/>
</dbReference>
<evidence type="ECO:0000313" key="2">
    <source>
        <dbReference type="EMBL" id="GGB16996.1"/>
    </source>
</evidence>
<dbReference type="PANTHER" id="PTHR35525:SF3">
    <property type="entry name" value="BLL6575 PROTEIN"/>
    <property type="match status" value="1"/>
</dbReference>
<feature type="domain" description="Zinc finger CGNR" evidence="1">
    <location>
        <begin position="140"/>
        <end position="182"/>
    </location>
</feature>
<proteinExistence type="predicted"/>